<reference evidence="1 2" key="1">
    <citation type="submission" date="2024-04" db="EMBL/GenBank/DDBJ databases">
        <authorList>
            <person name="Fracassetti M."/>
        </authorList>
    </citation>
    <scope>NUCLEOTIDE SEQUENCE [LARGE SCALE GENOMIC DNA]</scope>
</reference>
<organism evidence="1 2">
    <name type="scientific">Linum trigynum</name>
    <dbReference type="NCBI Taxonomy" id="586398"/>
    <lineage>
        <taxon>Eukaryota</taxon>
        <taxon>Viridiplantae</taxon>
        <taxon>Streptophyta</taxon>
        <taxon>Embryophyta</taxon>
        <taxon>Tracheophyta</taxon>
        <taxon>Spermatophyta</taxon>
        <taxon>Magnoliopsida</taxon>
        <taxon>eudicotyledons</taxon>
        <taxon>Gunneridae</taxon>
        <taxon>Pentapetalae</taxon>
        <taxon>rosids</taxon>
        <taxon>fabids</taxon>
        <taxon>Malpighiales</taxon>
        <taxon>Linaceae</taxon>
        <taxon>Linum</taxon>
    </lineage>
</organism>
<dbReference type="EMBL" id="OZ034821">
    <property type="protein sequence ID" value="CAL1407170.1"/>
    <property type="molecule type" value="Genomic_DNA"/>
</dbReference>
<dbReference type="Proteomes" id="UP001497516">
    <property type="component" value="Chromosome 8"/>
</dbReference>
<evidence type="ECO:0000313" key="2">
    <source>
        <dbReference type="Proteomes" id="UP001497516"/>
    </source>
</evidence>
<proteinExistence type="predicted"/>
<accession>A0AAV2GBW6</accession>
<sequence>MVPELSDCVPNFRDSYLPHPTSEFDFIDTGILLGSSATPPYSFLELWLSSTTTGSVAWSETRSGRSYRGLSSIRLRLSRRTKPEARTSGKISPWRPPLSFASCFSALVAAVMAAEVFQEF</sequence>
<gene>
    <name evidence="1" type="ORF">LTRI10_LOCUS46852</name>
</gene>
<name>A0AAV2GBW6_9ROSI</name>
<keyword evidence="2" id="KW-1185">Reference proteome</keyword>
<dbReference type="AlphaFoldDB" id="A0AAV2GBW6"/>
<evidence type="ECO:0000313" key="1">
    <source>
        <dbReference type="EMBL" id="CAL1407170.1"/>
    </source>
</evidence>
<protein>
    <submittedName>
        <fullName evidence="1">Uncharacterized protein</fullName>
    </submittedName>
</protein>